<reference evidence="1 4" key="2">
    <citation type="journal article" date="2013" name="Nature">
        <title>The genomes of four tapeworm species reveal adaptations to parasitism.</title>
        <authorList>
            <person name="Tsai I.J."/>
            <person name="Zarowiecki M."/>
            <person name="Holroyd N."/>
            <person name="Garciarrubio A."/>
            <person name="Sanchez-Flores A."/>
            <person name="Brooks K.L."/>
            <person name="Tracey A."/>
            <person name="Bobes R.J."/>
            <person name="Fragoso G."/>
            <person name="Sciutto E."/>
            <person name="Aslett M."/>
            <person name="Beasley H."/>
            <person name="Bennett H.M."/>
            <person name="Cai J."/>
            <person name="Camicia F."/>
            <person name="Clark R."/>
            <person name="Cucher M."/>
            <person name="De Silva N."/>
            <person name="Day T.A."/>
            <person name="Deplazes P."/>
            <person name="Estrada K."/>
            <person name="Fernandez C."/>
            <person name="Holland P.W."/>
            <person name="Hou J."/>
            <person name="Hu S."/>
            <person name="Huckvale T."/>
            <person name="Hung S.S."/>
            <person name="Kamenetzky L."/>
            <person name="Keane J.A."/>
            <person name="Kiss F."/>
            <person name="Koziol U."/>
            <person name="Lambert O."/>
            <person name="Liu K."/>
            <person name="Luo X."/>
            <person name="Luo Y."/>
            <person name="Macchiaroli N."/>
            <person name="Nichol S."/>
            <person name="Paps J."/>
            <person name="Parkinson J."/>
            <person name="Pouchkina-Stantcheva N."/>
            <person name="Riddiford N."/>
            <person name="Rosenzvit M."/>
            <person name="Salinas G."/>
            <person name="Wasmuth J.D."/>
            <person name="Zamanian M."/>
            <person name="Zheng Y."/>
            <person name="Cai X."/>
            <person name="Soberon X."/>
            <person name="Olson P.D."/>
            <person name="Laclette J.P."/>
            <person name="Brehm K."/>
            <person name="Berriman M."/>
            <person name="Garciarrubio A."/>
            <person name="Bobes R.J."/>
            <person name="Fragoso G."/>
            <person name="Sanchez-Flores A."/>
            <person name="Estrada K."/>
            <person name="Cevallos M.A."/>
            <person name="Morett E."/>
            <person name="Gonzalez V."/>
            <person name="Portillo T."/>
            <person name="Ochoa-Leyva A."/>
            <person name="Jose M.V."/>
            <person name="Sciutto E."/>
            <person name="Landa A."/>
            <person name="Jimenez L."/>
            <person name="Valdes V."/>
            <person name="Carrero J.C."/>
            <person name="Larralde C."/>
            <person name="Morales-Montor J."/>
            <person name="Limon-Lason J."/>
            <person name="Soberon X."/>
            <person name="Laclette J.P."/>
        </authorList>
    </citation>
    <scope>NUCLEOTIDE SEQUENCE [LARGE SCALE GENOMIC DNA]</scope>
</reference>
<keyword evidence="3" id="KW-1185">Reference proteome</keyword>
<sequence>MPVTTQPGDFIPTELQKIMCCYSWIFCCRKPPPKEDSPPIHKVDETVIVRRHVQAFQSAVPAMLSRDLDADFDDGNSDVSEDTEISDFIRGYSLKEEEKS</sequence>
<organism evidence="2 3">
    <name type="scientific">Echinococcus granulosus</name>
    <name type="common">Hydatid tapeworm</name>
    <dbReference type="NCBI Taxonomy" id="6210"/>
    <lineage>
        <taxon>Eukaryota</taxon>
        <taxon>Metazoa</taxon>
        <taxon>Spiralia</taxon>
        <taxon>Lophotrochozoa</taxon>
        <taxon>Platyhelminthes</taxon>
        <taxon>Cestoda</taxon>
        <taxon>Eucestoda</taxon>
        <taxon>Cyclophyllidea</taxon>
        <taxon>Taeniidae</taxon>
        <taxon>Echinococcus</taxon>
        <taxon>Echinococcus granulosus group</taxon>
    </lineage>
</organism>
<dbReference type="OMA" id="CCYSWIF"/>
<evidence type="ECO:0000313" key="4">
    <source>
        <dbReference type="Proteomes" id="UP000492820"/>
    </source>
</evidence>
<gene>
    <name evidence="2 5" type="ORF">EGR_02443</name>
    <name evidence="1" type="ORF">EgrG_000446100</name>
</gene>
<reference evidence="5" key="4">
    <citation type="submission" date="2020-10" db="UniProtKB">
        <authorList>
            <consortium name="WormBaseParasite"/>
        </authorList>
    </citation>
    <scope>IDENTIFICATION</scope>
</reference>
<dbReference type="Proteomes" id="UP000492820">
    <property type="component" value="Unassembled WGS sequence"/>
</dbReference>
<protein>
    <submittedName>
        <fullName evidence="2 5">Uncharacterized protein</fullName>
    </submittedName>
</protein>
<dbReference type="CTD" id="36338158"/>
<dbReference type="WBParaSite" id="EgrG_000446100">
    <property type="protein sequence ID" value="EgrG_000446100"/>
    <property type="gene ID" value="EgrG_000446100"/>
</dbReference>
<proteinExistence type="predicted"/>
<evidence type="ECO:0000313" key="5">
    <source>
        <dbReference type="WBParaSite" id="EgrG_000446100"/>
    </source>
</evidence>
<dbReference type="Proteomes" id="UP000019149">
    <property type="component" value="Unassembled WGS sequence"/>
</dbReference>
<dbReference type="EMBL" id="APAU02000011">
    <property type="protein sequence ID" value="EUB62647.1"/>
    <property type="molecule type" value="Genomic_DNA"/>
</dbReference>
<dbReference type="AlphaFoldDB" id="U6J509"/>
<dbReference type="RefSeq" id="XP_024353843.1">
    <property type="nucleotide sequence ID" value="XM_024491692.1"/>
</dbReference>
<name>U6J509_ECHGR</name>
<dbReference type="OrthoDB" id="6232618at2759"/>
<evidence type="ECO:0000313" key="1">
    <source>
        <dbReference type="EMBL" id="CDS19171.1"/>
    </source>
</evidence>
<reference evidence="1" key="3">
    <citation type="submission" date="2014-06" db="EMBL/GenBank/DDBJ databases">
        <authorList>
            <person name="Aslett M."/>
        </authorList>
    </citation>
    <scope>NUCLEOTIDE SEQUENCE</scope>
</reference>
<dbReference type="KEGG" id="egl:EGR_02443"/>
<dbReference type="EMBL" id="LK028579">
    <property type="protein sequence ID" value="CDS19171.1"/>
    <property type="molecule type" value="Genomic_DNA"/>
</dbReference>
<reference evidence="2 3" key="1">
    <citation type="journal article" date="2013" name="Nat. Genet.">
        <title>The genome of the hydatid tapeworm Echinococcus granulosus.</title>
        <authorList>
            <person name="Zheng H."/>
            <person name="Zhang W."/>
            <person name="Zhang L."/>
            <person name="Zhang Z."/>
            <person name="Li J."/>
            <person name="Lu G."/>
            <person name="Zhu Y."/>
            <person name="Wang Y."/>
            <person name="Huang Y."/>
            <person name="Liu J."/>
            <person name="Kang H."/>
            <person name="Chen J."/>
            <person name="Wang L."/>
            <person name="Chen A."/>
            <person name="Yu S."/>
            <person name="Gao Z."/>
            <person name="Jin L."/>
            <person name="Gu W."/>
            <person name="Wang Z."/>
            <person name="Zhao L."/>
            <person name="Shi B."/>
            <person name="Wen H."/>
            <person name="Lin R."/>
            <person name="Jones M.K."/>
            <person name="Brejova B."/>
            <person name="Vinar T."/>
            <person name="Zhao G."/>
            <person name="McManus D.P."/>
            <person name="Chen Z."/>
            <person name="Zhou Y."/>
            <person name="Wang S."/>
        </authorList>
    </citation>
    <scope>NUCLEOTIDE SEQUENCE [LARGE SCALE GENOMIC DNA]</scope>
</reference>
<evidence type="ECO:0000313" key="3">
    <source>
        <dbReference type="Proteomes" id="UP000019149"/>
    </source>
</evidence>
<evidence type="ECO:0000313" key="2">
    <source>
        <dbReference type="EMBL" id="EUB62647.1"/>
    </source>
</evidence>
<accession>U6J509</accession>
<dbReference type="GeneID" id="36338158"/>